<evidence type="ECO:0000313" key="4">
    <source>
        <dbReference type="EMBL" id="TKR73635.1"/>
    </source>
</evidence>
<protein>
    <submittedName>
        <fullName evidence="3">Uncharacterized protein</fullName>
    </submittedName>
</protein>
<dbReference type="EMBL" id="AZBU02000006">
    <property type="protein sequence ID" value="TKR73635.1"/>
    <property type="molecule type" value="Genomic_DNA"/>
</dbReference>
<keyword evidence="1" id="KW-1133">Transmembrane helix</keyword>
<keyword evidence="2" id="KW-0732">Signal</keyword>
<dbReference type="Proteomes" id="UP000298663">
    <property type="component" value="Unassembled WGS sequence"/>
</dbReference>
<gene>
    <name evidence="3" type="ORF">L596_020923</name>
    <name evidence="4" type="ORF">L596_020926</name>
</gene>
<reference evidence="3" key="3">
    <citation type="journal article" date="2019" name="G3 (Bethesda)">
        <title>Hybrid Assembly of the Genome of the Entomopathogenic Nematode Steinernema carpocapsae Identifies the X-Chromosome.</title>
        <authorList>
            <person name="Serra L."/>
            <person name="Macchietto M."/>
            <person name="Macias-Munoz A."/>
            <person name="McGill C.J."/>
            <person name="Rodriguez I.M."/>
            <person name="Rodriguez B."/>
            <person name="Murad R."/>
            <person name="Mortazavi A."/>
        </authorList>
    </citation>
    <scope>NUCLEOTIDE SEQUENCE</scope>
    <source>
        <strain evidence="3">ALL</strain>
    </source>
</reference>
<comment type="caution">
    <text evidence="3">The sequence shown here is derived from an EMBL/GenBank/DDBJ whole genome shotgun (WGS) entry which is preliminary data.</text>
</comment>
<sequence length="323" mass="37404">MDWLLFLLTISSWVVSGFTQNCYQDKWLVDQGPKCLHSKDWKRAAAKHCGKAISHVIYTPECGEGRSKRITFTCCNYHQSKGHPWYPKAIGNHFLDISKDVYKVQKDLDKLMAYNEATAERCFQFLGLNKTNLIHEKKKSNYATVFKNILVDPWHTKNFFIHRYLRNNPYFGGRYNPDELETVEGTTTVFSKHQLFQTYTTGFDLYSTYAMNSLLESFTFLKRTFPYRLLTLDDVKTQAGYYKETLVNMVEKNLKTSGNSNQASVGFWINLILIAIGVVSYLAFKKVLEWMKTKRMVDSGSSGLTRCSTIKNEMRLELALKVL</sequence>
<keyword evidence="1" id="KW-0472">Membrane</keyword>
<dbReference type="AlphaFoldDB" id="A0A4U5MUZ9"/>
<evidence type="ECO:0000313" key="5">
    <source>
        <dbReference type="Proteomes" id="UP000298663"/>
    </source>
</evidence>
<feature type="signal peptide" evidence="2">
    <location>
        <begin position="1"/>
        <end position="19"/>
    </location>
</feature>
<evidence type="ECO:0000256" key="1">
    <source>
        <dbReference type="SAM" id="Phobius"/>
    </source>
</evidence>
<evidence type="ECO:0000256" key="2">
    <source>
        <dbReference type="SAM" id="SignalP"/>
    </source>
</evidence>
<reference evidence="3" key="1">
    <citation type="submission" date="2013-11" db="EMBL/GenBank/DDBJ databases">
        <authorList>
            <person name="Sternberg P."/>
            <person name="Dillman A."/>
            <person name="Macchietto M."/>
        </authorList>
    </citation>
    <scope>NUCLEOTIDE SEQUENCE</scope>
    <source>
        <strain evidence="3">ALL</strain>
    </source>
</reference>
<keyword evidence="1" id="KW-0812">Transmembrane</keyword>
<organism evidence="3 5">
    <name type="scientific">Steinernema carpocapsae</name>
    <name type="common">Entomopathogenic nematode</name>
    <dbReference type="NCBI Taxonomy" id="34508"/>
    <lineage>
        <taxon>Eukaryota</taxon>
        <taxon>Metazoa</taxon>
        <taxon>Ecdysozoa</taxon>
        <taxon>Nematoda</taxon>
        <taxon>Chromadorea</taxon>
        <taxon>Rhabditida</taxon>
        <taxon>Tylenchina</taxon>
        <taxon>Panagrolaimomorpha</taxon>
        <taxon>Strongyloidoidea</taxon>
        <taxon>Steinernematidae</taxon>
        <taxon>Steinernema</taxon>
    </lineage>
</organism>
<keyword evidence="5" id="KW-1185">Reference proteome</keyword>
<name>A0A4U5MUZ9_STECR</name>
<accession>A0A4U5MUZ9</accession>
<evidence type="ECO:0000313" key="3">
    <source>
        <dbReference type="EMBL" id="TKR73631.1"/>
    </source>
</evidence>
<reference evidence="3 5" key="2">
    <citation type="journal article" date="2015" name="Genome Biol.">
        <title>Comparative genomics of Steinernema reveals deeply conserved gene regulatory networks.</title>
        <authorList>
            <person name="Dillman A.R."/>
            <person name="Macchietto M."/>
            <person name="Porter C.F."/>
            <person name="Rogers A."/>
            <person name="Williams B."/>
            <person name="Antoshechkin I."/>
            <person name="Lee M.M."/>
            <person name="Goodwin Z."/>
            <person name="Lu X."/>
            <person name="Lewis E.E."/>
            <person name="Goodrich-Blair H."/>
            <person name="Stock S.P."/>
            <person name="Adams B.J."/>
            <person name="Sternberg P.W."/>
            <person name="Mortazavi A."/>
        </authorList>
    </citation>
    <scope>NUCLEOTIDE SEQUENCE [LARGE SCALE GENOMIC DNA]</scope>
    <source>
        <strain evidence="3 5">ALL</strain>
    </source>
</reference>
<feature type="chain" id="PRO_5036359706" evidence="2">
    <location>
        <begin position="20"/>
        <end position="323"/>
    </location>
</feature>
<dbReference type="EMBL" id="AZBU02000006">
    <property type="protein sequence ID" value="TKR73631.1"/>
    <property type="molecule type" value="Genomic_DNA"/>
</dbReference>
<proteinExistence type="predicted"/>
<feature type="transmembrane region" description="Helical" evidence="1">
    <location>
        <begin position="265"/>
        <end position="284"/>
    </location>
</feature>